<feature type="signal peptide" evidence="5">
    <location>
        <begin position="1"/>
        <end position="20"/>
    </location>
</feature>
<protein>
    <submittedName>
        <fullName evidence="7">Cytochrome C</fullName>
    </submittedName>
</protein>
<dbReference type="Proteomes" id="UP000181790">
    <property type="component" value="Unassembled WGS sequence"/>
</dbReference>
<sequence>MKLTRYYAFLLATGIAFLTAGCQSQDEIKRQKYITEGILIYQNTCANCHQPDGKGLEALYPPLAGSDYLAKQDSVIHLIRYGMQGPVQVNGKRYNRVMPPNPQLSDLEIAELTTYIYDRWGNDPTLIDVARVKGVLKAGTP</sequence>
<keyword evidence="5" id="KW-0732">Signal</keyword>
<dbReference type="InterPro" id="IPR051459">
    <property type="entry name" value="Cytochrome_c-type_DH"/>
</dbReference>
<dbReference type="EMBL" id="MORL01000012">
    <property type="protein sequence ID" value="OIN57424.1"/>
    <property type="molecule type" value="Genomic_DNA"/>
</dbReference>
<evidence type="ECO:0000256" key="3">
    <source>
        <dbReference type="ARBA" id="ARBA00023004"/>
    </source>
</evidence>
<keyword evidence="8" id="KW-1185">Reference proteome</keyword>
<proteinExistence type="predicted"/>
<evidence type="ECO:0000313" key="7">
    <source>
        <dbReference type="EMBL" id="OIN57424.1"/>
    </source>
</evidence>
<dbReference type="Gene3D" id="1.10.760.10">
    <property type="entry name" value="Cytochrome c-like domain"/>
    <property type="match status" value="1"/>
</dbReference>
<keyword evidence="1 4" id="KW-0349">Heme</keyword>
<evidence type="ECO:0000256" key="2">
    <source>
        <dbReference type="ARBA" id="ARBA00022723"/>
    </source>
</evidence>
<dbReference type="PANTHER" id="PTHR35008:SF8">
    <property type="entry name" value="ALCOHOL DEHYDROGENASE CYTOCHROME C SUBUNIT"/>
    <property type="match status" value="1"/>
</dbReference>
<dbReference type="Pfam" id="PF13442">
    <property type="entry name" value="Cytochrome_CBB3"/>
    <property type="match status" value="1"/>
</dbReference>
<evidence type="ECO:0000256" key="5">
    <source>
        <dbReference type="SAM" id="SignalP"/>
    </source>
</evidence>
<dbReference type="GO" id="GO:0009055">
    <property type="term" value="F:electron transfer activity"/>
    <property type="evidence" value="ECO:0007669"/>
    <property type="project" value="InterPro"/>
</dbReference>
<reference evidence="7 8" key="1">
    <citation type="submission" date="2016-10" db="EMBL/GenBank/DDBJ databases">
        <title>Arsenicibacter rosenii gen. nov., sp. nov., an efficient arsenic-methylating bacterium isolated from an arsenic-contaminated paddy soil.</title>
        <authorList>
            <person name="Huang K."/>
        </authorList>
    </citation>
    <scope>NUCLEOTIDE SEQUENCE [LARGE SCALE GENOMIC DNA]</scope>
    <source>
        <strain evidence="7 8">SM-1</strain>
    </source>
</reference>
<feature type="chain" id="PRO_5010196939" evidence="5">
    <location>
        <begin position="21"/>
        <end position="141"/>
    </location>
</feature>
<organism evidence="7 8">
    <name type="scientific">Arsenicibacter rosenii</name>
    <dbReference type="NCBI Taxonomy" id="1750698"/>
    <lineage>
        <taxon>Bacteria</taxon>
        <taxon>Pseudomonadati</taxon>
        <taxon>Bacteroidota</taxon>
        <taxon>Cytophagia</taxon>
        <taxon>Cytophagales</taxon>
        <taxon>Spirosomataceae</taxon>
        <taxon>Arsenicibacter</taxon>
    </lineage>
</organism>
<dbReference type="PROSITE" id="PS51007">
    <property type="entry name" value="CYTC"/>
    <property type="match status" value="1"/>
</dbReference>
<dbReference type="GO" id="GO:0020037">
    <property type="term" value="F:heme binding"/>
    <property type="evidence" value="ECO:0007669"/>
    <property type="project" value="InterPro"/>
</dbReference>
<evidence type="ECO:0000256" key="4">
    <source>
        <dbReference type="PROSITE-ProRule" id="PRU00433"/>
    </source>
</evidence>
<comment type="caution">
    <text evidence="7">The sequence shown here is derived from an EMBL/GenBank/DDBJ whole genome shotgun (WGS) entry which is preliminary data.</text>
</comment>
<dbReference type="AlphaFoldDB" id="A0A1S2VFC7"/>
<dbReference type="GO" id="GO:0046872">
    <property type="term" value="F:metal ion binding"/>
    <property type="evidence" value="ECO:0007669"/>
    <property type="project" value="UniProtKB-KW"/>
</dbReference>
<accession>A0A1S2VFC7</accession>
<dbReference type="PANTHER" id="PTHR35008">
    <property type="entry name" value="BLL4482 PROTEIN-RELATED"/>
    <property type="match status" value="1"/>
</dbReference>
<dbReference type="InterPro" id="IPR009056">
    <property type="entry name" value="Cyt_c-like_dom"/>
</dbReference>
<feature type="domain" description="Cytochrome c" evidence="6">
    <location>
        <begin position="32"/>
        <end position="120"/>
    </location>
</feature>
<keyword evidence="3 4" id="KW-0408">Iron</keyword>
<evidence type="ECO:0000313" key="8">
    <source>
        <dbReference type="Proteomes" id="UP000181790"/>
    </source>
</evidence>
<evidence type="ECO:0000256" key="1">
    <source>
        <dbReference type="ARBA" id="ARBA00022617"/>
    </source>
</evidence>
<evidence type="ECO:0000259" key="6">
    <source>
        <dbReference type="PROSITE" id="PS51007"/>
    </source>
</evidence>
<dbReference type="OrthoDB" id="9811395at2"/>
<dbReference type="InterPro" id="IPR036909">
    <property type="entry name" value="Cyt_c-like_dom_sf"/>
</dbReference>
<keyword evidence="2 4" id="KW-0479">Metal-binding</keyword>
<dbReference type="SUPFAM" id="SSF46626">
    <property type="entry name" value="Cytochrome c"/>
    <property type="match status" value="1"/>
</dbReference>
<dbReference type="RefSeq" id="WP_071504884.1">
    <property type="nucleotide sequence ID" value="NZ_MORL01000012.1"/>
</dbReference>
<gene>
    <name evidence="7" type="ORF">BLX24_19530</name>
</gene>
<dbReference type="PROSITE" id="PS51257">
    <property type="entry name" value="PROKAR_LIPOPROTEIN"/>
    <property type="match status" value="1"/>
</dbReference>
<name>A0A1S2VFC7_9BACT</name>